<keyword evidence="10" id="KW-1185">Reference proteome</keyword>
<dbReference type="Pfam" id="PF00989">
    <property type="entry name" value="PAS"/>
    <property type="match status" value="1"/>
</dbReference>
<dbReference type="EMBL" id="JAHQXE010000004">
    <property type="protein sequence ID" value="MBV0902688.1"/>
    <property type="molecule type" value="Genomic_DNA"/>
</dbReference>
<protein>
    <recommendedName>
        <fullName evidence="2">histidine kinase</fullName>
        <ecNumber evidence="2">2.7.13.3</ecNumber>
    </recommendedName>
</protein>
<dbReference type="InterPro" id="IPR013655">
    <property type="entry name" value="PAS_fold_3"/>
</dbReference>
<dbReference type="GO" id="GO:0006355">
    <property type="term" value="P:regulation of DNA-templated transcription"/>
    <property type="evidence" value="ECO:0007669"/>
    <property type="project" value="InterPro"/>
</dbReference>
<keyword evidence="5 9" id="KW-0418">Kinase</keyword>
<dbReference type="Pfam" id="PF00512">
    <property type="entry name" value="HisKA"/>
    <property type="match status" value="1"/>
</dbReference>
<dbReference type="InterPro" id="IPR036890">
    <property type="entry name" value="HATPase_C_sf"/>
</dbReference>
<dbReference type="SMART" id="SM00387">
    <property type="entry name" value="HATPase_c"/>
    <property type="match status" value="1"/>
</dbReference>
<dbReference type="Gene3D" id="3.30.565.10">
    <property type="entry name" value="Histidine kinase-like ATPase, C-terminal domain"/>
    <property type="match status" value="1"/>
</dbReference>
<accession>A0AA41G3C8</accession>
<name>A0AA41G3C8_9EURY</name>
<evidence type="ECO:0000259" key="6">
    <source>
        <dbReference type="PROSITE" id="PS50109"/>
    </source>
</evidence>
<dbReference type="InterPro" id="IPR001610">
    <property type="entry name" value="PAC"/>
</dbReference>
<feature type="domain" description="PAS" evidence="7">
    <location>
        <begin position="152"/>
        <end position="201"/>
    </location>
</feature>
<dbReference type="PROSITE" id="PS50112">
    <property type="entry name" value="PAS"/>
    <property type="match status" value="2"/>
</dbReference>
<dbReference type="InterPro" id="IPR036097">
    <property type="entry name" value="HisK_dim/P_sf"/>
</dbReference>
<dbReference type="SMART" id="SM00086">
    <property type="entry name" value="PAC"/>
    <property type="match status" value="2"/>
</dbReference>
<evidence type="ECO:0000313" key="9">
    <source>
        <dbReference type="EMBL" id="MBV0902688.1"/>
    </source>
</evidence>
<keyword evidence="4" id="KW-0808">Transferase</keyword>
<evidence type="ECO:0000313" key="10">
    <source>
        <dbReference type="Proteomes" id="UP001166304"/>
    </source>
</evidence>
<dbReference type="RefSeq" id="WP_162414266.1">
    <property type="nucleotide sequence ID" value="NZ_JAHQXE010000004.1"/>
</dbReference>
<dbReference type="EC" id="2.7.13.3" evidence="2"/>
<dbReference type="Proteomes" id="UP001166304">
    <property type="component" value="Unassembled WGS sequence"/>
</dbReference>
<dbReference type="AlphaFoldDB" id="A0AA41G3C8"/>
<dbReference type="InterPro" id="IPR035965">
    <property type="entry name" value="PAS-like_dom_sf"/>
</dbReference>
<dbReference type="SMART" id="SM00091">
    <property type="entry name" value="PAS"/>
    <property type="match status" value="2"/>
</dbReference>
<dbReference type="Pfam" id="PF02518">
    <property type="entry name" value="HATPase_c"/>
    <property type="match status" value="1"/>
</dbReference>
<dbReference type="PRINTS" id="PR00344">
    <property type="entry name" value="BCTRLSENSOR"/>
</dbReference>
<dbReference type="InterPro" id="IPR000700">
    <property type="entry name" value="PAS-assoc_C"/>
</dbReference>
<gene>
    <name evidence="9" type="ORF">KTS37_12915</name>
</gene>
<feature type="domain" description="Histidine kinase" evidence="6">
    <location>
        <begin position="266"/>
        <end position="474"/>
    </location>
</feature>
<dbReference type="NCBIfam" id="TIGR00229">
    <property type="entry name" value="sensory_box"/>
    <property type="match status" value="2"/>
</dbReference>
<evidence type="ECO:0000256" key="1">
    <source>
        <dbReference type="ARBA" id="ARBA00000085"/>
    </source>
</evidence>
<dbReference type="CDD" id="cd00130">
    <property type="entry name" value="PAS"/>
    <property type="match status" value="2"/>
</dbReference>
<dbReference type="InterPro" id="IPR004358">
    <property type="entry name" value="Sig_transdc_His_kin-like_C"/>
</dbReference>
<proteinExistence type="predicted"/>
<feature type="domain" description="PAC" evidence="8">
    <location>
        <begin position="81"/>
        <end position="131"/>
    </location>
</feature>
<dbReference type="GO" id="GO:0000155">
    <property type="term" value="F:phosphorelay sensor kinase activity"/>
    <property type="evidence" value="ECO:0007669"/>
    <property type="project" value="InterPro"/>
</dbReference>
<comment type="catalytic activity">
    <reaction evidence="1">
        <text>ATP + protein L-histidine = ADP + protein N-phospho-L-histidine.</text>
        <dbReference type="EC" id="2.7.13.3"/>
    </reaction>
</comment>
<evidence type="ECO:0000256" key="4">
    <source>
        <dbReference type="ARBA" id="ARBA00022679"/>
    </source>
</evidence>
<dbReference type="InterPro" id="IPR000014">
    <property type="entry name" value="PAS"/>
</dbReference>
<evidence type="ECO:0000259" key="7">
    <source>
        <dbReference type="PROSITE" id="PS50112"/>
    </source>
</evidence>
<organism evidence="9 10">
    <name type="scientific">Haloarcula salina</name>
    <dbReference type="NCBI Taxonomy" id="1429914"/>
    <lineage>
        <taxon>Archaea</taxon>
        <taxon>Methanobacteriati</taxon>
        <taxon>Methanobacteriota</taxon>
        <taxon>Stenosarchaea group</taxon>
        <taxon>Halobacteria</taxon>
        <taxon>Halobacteriales</taxon>
        <taxon>Haloarculaceae</taxon>
        <taxon>Haloarcula</taxon>
    </lineage>
</organism>
<evidence type="ECO:0000256" key="2">
    <source>
        <dbReference type="ARBA" id="ARBA00012438"/>
    </source>
</evidence>
<dbReference type="Gene3D" id="3.30.450.20">
    <property type="entry name" value="PAS domain"/>
    <property type="match status" value="2"/>
</dbReference>
<evidence type="ECO:0000256" key="3">
    <source>
        <dbReference type="ARBA" id="ARBA00022553"/>
    </source>
</evidence>
<dbReference type="SUPFAM" id="SSF55785">
    <property type="entry name" value="PYP-like sensor domain (PAS domain)"/>
    <property type="match status" value="2"/>
</dbReference>
<evidence type="ECO:0000256" key="5">
    <source>
        <dbReference type="ARBA" id="ARBA00022777"/>
    </source>
</evidence>
<dbReference type="InterPro" id="IPR005467">
    <property type="entry name" value="His_kinase_dom"/>
</dbReference>
<dbReference type="InterPro" id="IPR003594">
    <property type="entry name" value="HATPase_dom"/>
</dbReference>
<dbReference type="PROSITE" id="PS50109">
    <property type="entry name" value="HIS_KIN"/>
    <property type="match status" value="1"/>
</dbReference>
<dbReference type="PANTHER" id="PTHR43304">
    <property type="entry name" value="PHYTOCHROME-LIKE PROTEIN CPH1"/>
    <property type="match status" value="1"/>
</dbReference>
<reference evidence="9" key="1">
    <citation type="submission" date="2021-06" db="EMBL/GenBank/DDBJ databases">
        <title>New haloarchaea isolates fom saline soil.</title>
        <authorList>
            <person name="Duran-Viseras A."/>
            <person name="Sanchez-Porro C.S."/>
            <person name="Ventosa A."/>
        </authorList>
    </citation>
    <scope>NUCLEOTIDE SEQUENCE</scope>
    <source>
        <strain evidence="9">JCM 18369</strain>
    </source>
</reference>
<evidence type="ECO:0000259" key="8">
    <source>
        <dbReference type="PROSITE" id="PS50113"/>
    </source>
</evidence>
<dbReference type="CDD" id="cd00082">
    <property type="entry name" value="HisKA"/>
    <property type="match status" value="1"/>
</dbReference>
<dbReference type="SMART" id="SM00388">
    <property type="entry name" value="HisKA"/>
    <property type="match status" value="1"/>
</dbReference>
<keyword evidence="3" id="KW-0597">Phosphoprotein</keyword>
<dbReference type="Pfam" id="PF08447">
    <property type="entry name" value="PAS_3"/>
    <property type="match status" value="1"/>
</dbReference>
<dbReference type="InterPro" id="IPR003661">
    <property type="entry name" value="HisK_dim/P_dom"/>
</dbReference>
<dbReference type="SUPFAM" id="SSF55874">
    <property type="entry name" value="ATPase domain of HSP90 chaperone/DNA topoisomerase II/histidine kinase"/>
    <property type="match status" value="1"/>
</dbReference>
<dbReference type="PANTHER" id="PTHR43304:SF1">
    <property type="entry name" value="PAC DOMAIN-CONTAINING PROTEIN"/>
    <property type="match status" value="1"/>
</dbReference>
<comment type="caution">
    <text evidence="9">The sequence shown here is derived from an EMBL/GenBank/DDBJ whole genome shotgun (WGS) entry which is preliminary data.</text>
</comment>
<dbReference type="SUPFAM" id="SSF47384">
    <property type="entry name" value="Homodimeric domain of signal transducing histidine kinase"/>
    <property type="match status" value="1"/>
</dbReference>
<dbReference type="PROSITE" id="PS50113">
    <property type="entry name" value="PAC"/>
    <property type="match status" value="2"/>
</dbReference>
<dbReference type="InterPro" id="IPR013767">
    <property type="entry name" value="PAS_fold"/>
</dbReference>
<feature type="domain" description="PAS" evidence="7">
    <location>
        <begin position="6"/>
        <end position="76"/>
    </location>
</feature>
<sequence length="474" mass="53223">MPSLSAADELSTLLAHSHDILTVVDDEGTIAYVSPAVETIFGYEPESRIGRNVFESIHPDDRGAVVERFESLLESPEEVTQPVTYRQRHHDGHWVWLESVAGSHTETAPYGYVVNSRDITERKERERELAEERQKYEALVEQGTEGVVIVQDSELQFVNQAMSSLTGLPESELLGRSFRDVIAPEYHDLVTRRYEERIHGESPPSRYDIEIVTADGDRRDIDLEVSCIQYRGEPATMATLHDITDRKAYEQRLEEQRDDLDLLNQVLRHDIRNDLQLVTAYADLLTDHVDDEEGEAYLETLRESSEHAVELTQTARDMAEVMLTTAADDQQVSLRKALEREFENVRADYPRAVLSIDDPIPAVSVHADEMLSSVFRNLLKNAVQHNDKSVAEVHVSVADGDDRVVVRIADNGPGVPDDRKERIFGKCEKGLESGGTGIGLYLVQTLVDSYGGEVRVEDNDPAGAVFVVTLQKTT</sequence>
<dbReference type="InterPro" id="IPR052162">
    <property type="entry name" value="Sensor_kinase/Photoreceptor"/>
</dbReference>
<feature type="domain" description="PAC" evidence="8">
    <location>
        <begin position="205"/>
        <end position="255"/>
    </location>
</feature>